<proteinExistence type="predicted"/>
<evidence type="ECO:0008006" key="5">
    <source>
        <dbReference type="Google" id="ProtNLM"/>
    </source>
</evidence>
<reference evidence="3 4" key="1">
    <citation type="submission" date="2018-03" db="EMBL/GenBank/DDBJ databases">
        <title>Genomic Encyclopedia of Archaeal and Bacterial Type Strains, Phase II (KMG-II): from individual species to whole genera.</title>
        <authorList>
            <person name="Goeker M."/>
        </authorList>
    </citation>
    <scope>NUCLEOTIDE SEQUENCE [LARGE SCALE GENOMIC DNA]</scope>
    <source>
        <strain evidence="3 4">DSM 100065</strain>
    </source>
</reference>
<dbReference type="RefSeq" id="WP_106350018.1">
    <property type="nucleotide sequence ID" value="NZ_PVUE01000015.1"/>
</dbReference>
<evidence type="ECO:0000256" key="1">
    <source>
        <dbReference type="SAM" id="MobiDB-lite"/>
    </source>
</evidence>
<dbReference type="OrthoDB" id="9835212at2"/>
<keyword evidence="2" id="KW-0732">Signal</keyword>
<feature type="region of interest" description="Disordered" evidence="1">
    <location>
        <begin position="109"/>
        <end position="128"/>
    </location>
</feature>
<feature type="chain" id="PRO_5038435730" description="Secreted protein" evidence="2">
    <location>
        <begin position="26"/>
        <end position="231"/>
    </location>
</feature>
<dbReference type="EMBL" id="PVUE01000015">
    <property type="protein sequence ID" value="PRZ40593.1"/>
    <property type="molecule type" value="Genomic_DNA"/>
</dbReference>
<sequence>MAPNKTMNRAVAISAAMGAALFGIAACTSTVTGTASHAPGASTSGGSSTSSGGSGSSSGGSSSSSSDNSSSPDSSSSSSSAGGGGGGPQSPQDAAKAPGEPFKYKNGVEVKLGTPVPKDYPNAGDVLSDEEGRAFPITVTNPSDKTIDMSSYRSKTKVYCGDNFSNSEWVIDDAPEVGTPTIAPGATSNYELAVAVKKTDFGSQCVVSIIFAVEGVDATSIDPAKFVIAVS</sequence>
<comment type="caution">
    <text evidence="3">The sequence shown here is derived from an EMBL/GenBank/DDBJ whole genome shotgun (WGS) entry which is preliminary data.</text>
</comment>
<feature type="region of interest" description="Disordered" evidence="1">
    <location>
        <begin position="32"/>
        <end position="101"/>
    </location>
</feature>
<dbReference type="AlphaFoldDB" id="A0A2T0ZW89"/>
<feature type="compositionally biased region" description="Low complexity" evidence="1">
    <location>
        <begin position="32"/>
        <end position="51"/>
    </location>
</feature>
<evidence type="ECO:0000313" key="4">
    <source>
        <dbReference type="Proteomes" id="UP000237752"/>
    </source>
</evidence>
<evidence type="ECO:0000256" key="2">
    <source>
        <dbReference type="SAM" id="SignalP"/>
    </source>
</evidence>
<gene>
    <name evidence="3" type="ORF">CLV47_11516</name>
</gene>
<name>A0A2T0ZW89_9ACTN</name>
<keyword evidence="4" id="KW-1185">Reference proteome</keyword>
<dbReference type="Proteomes" id="UP000237752">
    <property type="component" value="Unassembled WGS sequence"/>
</dbReference>
<dbReference type="PROSITE" id="PS51257">
    <property type="entry name" value="PROKAR_LIPOPROTEIN"/>
    <property type="match status" value="1"/>
</dbReference>
<evidence type="ECO:0000313" key="3">
    <source>
        <dbReference type="EMBL" id="PRZ40593.1"/>
    </source>
</evidence>
<feature type="compositionally biased region" description="Low complexity" evidence="1">
    <location>
        <begin position="59"/>
        <end position="80"/>
    </location>
</feature>
<protein>
    <recommendedName>
        <fullName evidence="5">Secreted protein</fullName>
    </recommendedName>
</protein>
<feature type="signal peptide" evidence="2">
    <location>
        <begin position="1"/>
        <end position="25"/>
    </location>
</feature>
<accession>A0A2T0ZW89</accession>
<organism evidence="3 4">
    <name type="scientific">Antricoccus suffuscus</name>
    <dbReference type="NCBI Taxonomy" id="1629062"/>
    <lineage>
        <taxon>Bacteria</taxon>
        <taxon>Bacillati</taxon>
        <taxon>Actinomycetota</taxon>
        <taxon>Actinomycetes</taxon>
        <taxon>Geodermatophilales</taxon>
        <taxon>Antricoccaceae</taxon>
        <taxon>Antricoccus</taxon>
    </lineage>
</organism>